<dbReference type="EMBL" id="JAAGWZ010000001">
    <property type="protein sequence ID" value="NEM90848.1"/>
    <property type="molecule type" value="Genomic_DNA"/>
</dbReference>
<name>A0A7C9PMM3_9MICO</name>
<dbReference type="Proteomes" id="UP000479756">
    <property type="component" value="Unassembled WGS sequence"/>
</dbReference>
<proteinExistence type="predicted"/>
<evidence type="ECO:0000313" key="1">
    <source>
        <dbReference type="EMBL" id="NEM90848.1"/>
    </source>
</evidence>
<gene>
    <name evidence="1" type="ORF">G3T37_05715</name>
</gene>
<organism evidence="1 2">
    <name type="scientific">Galbitalea soli</name>
    <dbReference type="NCBI Taxonomy" id="1268042"/>
    <lineage>
        <taxon>Bacteria</taxon>
        <taxon>Bacillati</taxon>
        <taxon>Actinomycetota</taxon>
        <taxon>Actinomycetes</taxon>
        <taxon>Micrococcales</taxon>
        <taxon>Microbacteriaceae</taxon>
        <taxon>Galbitalea</taxon>
    </lineage>
</organism>
<dbReference type="AlphaFoldDB" id="A0A7C9PMM3"/>
<evidence type="ECO:0000313" key="2">
    <source>
        <dbReference type="Proteomes" id="UP000479756"/>
    </source>
</evidence>
<accession>A0A7C9PMM3</accession>
<reference evidence="1 2" key="1">
    <citation type="journal article" date="2014" name="Int. J. Syst. Evol. Microbiol.">
        <title>Description of Galbitalea soli gen. nov., sp. nov., and Frondihabitans sucicola sp. nov.</title>
        <authorList>
            <person name="Kim S.J."/>
            <person name="Lim J.M."/>
            <person name="Ahn J.H."/>
            <person name="Weon H.Y."/>
            <person name="Hamada M."/>
            <person name="Suzuki K."/>
            <person name="Ahn T.Y."/>
            <person name="Kwon S.W."/>
        </authorList>
    </citation>
    <scope>NUCLEOTIDE SEQUENCE [LARGE SCALE GENOMIC DNA]</scope>
    <source>
        <strain evidence="1 2">NBRC 108727</strain>
    </source>
</reference>
<keyword evidence="2" id="KW-1185">Reference proteome</keyword>
<sequence>MASTDAEVLAAATNAYTGFVMIEDRLLQNSREPAGSLMAWATPQFGASEQRELQKARNAGEHLVGRLYVSGFDLLSRKNVAGAVRAKLFACADATHSQYLDSNGRNARNPKSALRVAVEVDLRQLVVGASPLLVNGVDGVARVGRC</sequence>
<comment type="caution">
    <text evidence="1">The sequence shown here is derived from an EMBL/GenBank/DDBJ whole genome shotgun (WGS) entry which is preliminary data.</text>
</comment>
<dbReference type="RefSeq" id="WP_163472452.1">
    <property type="nucleotide sequence ID" value="NZ_JAAGWZ010000001.1"/>
</dbReference>
<protein>
    <submittedName>
        <fullName evidence="1">Uncharacterized protein</fullName>
    </submittedName>
</protein>